<name>A0A7X9FQP6_9DELT</name>
<comment type="caution">
    <text evidence="1">The sequence shown here is derived from an EMBL/GenBank/DDBJ whole genome shotgun (WGS) entry which is preliminary data.</text>
</comment>
<dbReference type="Proteomes" id="UP000524246">
    <property type="component" value="Unassembled WGS sequence"/>
</dbReference>
<accession>A0A7X9FQP6</accession>
<organism evidence="1 2">
    <name type="scientific">SAR324 cluster bacterium</name>
    <dbReference type="NCBI Taxonomy" id="2024889"/>
    <lineage>
        <taxon>Bacteria</taxon>
        <taxon>Deltaproteobacteria</taxon>
        <taxon>SAR324 cluster</taxon>
    </lineage>
</organism>
<evidence type="ECO:0000313" key="2">
    <source>
        <dbReference type="Proteomes" id="UP000524246"/>
    </source>
</evidence>
<evidence type="ECO:0000313" key="1">
    <source>
        <dbReference type="EMBL" id="NMC62571.1"/>
    </source>
</evidence>
<sequence length="199" mass="22523">MADNISYSLDELKDEIQSYKKSGDLSDSEIEQILDVATGIDNLSIPNGLISEFTGPLSEEKSLDIRAQLSKLNIPEKMKAAMFGNEIVRNILIYDSNKMIQGFVLRNPRLALPEVETFIKNPNISDHVIRLVANMKEWMRYYSVKFQLVCNPKTPPDIALKWLRHLNDGDIKKIGRSKNIPQLIATSAQKIAALHESKK</sequence>
<proteinExistence type="predicted"/>
<protein>
    <submittedName>
        <fullName evidence="1">Uncharacterized protein</fullName>
    </submittedName>
</protein>
<dbReference type="EMBL" id="JAAZON010000228">
    <property type="protein sequence ID" value="NMC62571.1"/>
    <property type="molecule type" value="Genomic_DNA"/>
</dbReference>
<dbReference type="AlphaFoldDB" id="A0A7X9FQP6"/>
<reference evidence="1 2" key="1">
    <citation type="journal article" date="2020" name="Biotechnol. Biofuels">
        <title>New insights from the biogas microbiome by comprehensive genome-resolved metagenomics of nearly 1600 species originating from multiple anaerobic digesters.</title>
        <authorList>
            <person name="Campanaro S."/>
            <person name="Treu L."/>
            <person name="Rodriguez-R L.M."/>
            <person name="Kovalovszki A."/>
            <person name="Ziels R.M."/>
            <person name="Maus I."/>
            <person name="Zhu X."/>
            <person name="Kougias P.G."/>
            <person name="Basile A."/>
            <person name="Luo G."/>
            <person name="Schluter A."/>
            <person name="Konstantinidis K.T."/>
            <person name="Angelidaki I."/>
        </authorList>
    </citation>
    <scope>NUCLEOTIDE SEQUENCE [LARGE SCALE GENOMIC DNA]</scope>
    <source>
        <strain evidence="1">AS27yjCOA_65</strain>
    </source>
</reference>
<gene>
    <name evidence="1" type="ORF">GYA55_05315</name>
</gene>